<dbReference type="AlphaFoldDB" id="A0A8B7NNE9"/>
<protein>
    <submittedName>
        <fullName evidence="6">Acyl-coenzyme A thioesterase 1 isoform X1</fullName>
    </submittedName>
    <submittedName>
        <fullName evidence="7">Acyl-coenzyme A thioesterase 1 isoform X2</fullName>
    </submittedName>
</protein>
<feature type="active site" description="Charge relay system" evidence="2">
    <location>
        <position position="425"/>
    </location>
</feature>
<dbReference type="InterPro" id="IPR014940">
    <property type="entry name" value="BAAT_C"/>
</dbReference>
<dbReference type="PANTHER" id="PTHR10824">
    <property type="entry name" value="ACYL-COENZYME A THIOESTERASE-RELATED"/>
    <property type="match status" value="1"/>
</dbReference>
<feature type="domain" description="BAAT/Acyl-CoA thioester hydrolase C-terminal" evidence="4">
    <location>
        <begin position="268"/>
        <end position="476"/>
    </location>
</feature>
<dbReference type="Pfam" id="PF04775">
    <property type="entry name" value="Bile_Hydr_Trans"/>
    <property type="match status" value="1"/>
</dbReference>
<dbReference type="GO" id="GO:0047617">
    <property type="term" value="F:fatty acyl-CoA hydrolase activity"/>
    <property type="evidence" value="ECO:0007669"/>
    <property type="project" value="TreeGrafter"/>
</dbReference>
<feature type="active site" description="Charge relay system" evidence="2">
    <location>
        <position position="388"/>
    </location>
</feature>
<dbReference type="OMA" id="TPKPVAW"/>
<feature type="domain" description="Acyl-CoA thioester hydrolase/bile acid-CoA amino acid N-acetyltransferase" evidence="3">
    <location>
        <begin position="67"/>
        <end position="205"/>
    </location>
</feature>
<evidence type="ECO:0000259" key="4">
    <source>
        <dbReference type="Pfam" id="PF08840"/>
    </source>
</evidence>
<dbReference type="GO" id="GO:0006631">
    <property type="term" value="P:fatty acid metabolic process"/>
    <property type="evidence" value="ECO:0007669"/>
    <property type="project" value="TreeGrafter"/>
</dbReference>
<gene>
    <name evidence="6 7" type="primary">LOC108672088</name>
</gene>
<dbReference type="InterPro" id="IPR006862">
    <property type="entry name" value="Thio_Ohase/aa_AcTrfase"/>
</dbReference>
<dbReference type="FunFam" id="3.40.50.1820:FF:000024">
    <property type="entry name" value="acyl-coenzyme A thioesterase 4"/>
    <property type="match status" value="1"/>
</dbReference>
<proteinExistence type="inferred from homology"/>
<name>A0A8B7NNE9_HYAAZ</name>
<comment type="similarity">
    <text evidence="1">Belongs to the C/M/P thioester hydrolase family.</text>
</comment>
<evidence type="ECO:0000313" key="7">
    <source>
        <dbReference type="RefSeq" id="XP_047740062.1"/>
    </source>
</evidence>
<evidence type="ECO:0000313" key="6">
    <source>
        <dbReference type="RefSeq" id="XP_018015205.1"/>
    </source>
</evidence>
<dbReference type="InterPro" id="IPR016662">
    <property type="entry name" value="Acyl-CoA_thioEstase_long-chain"/>
</dbReference>
<dbReference type="Gene3D" id="2.60.40.2240">
    <property type="entry name" value="Acyl-CoA thioester hydrolase/BAAT N-terminal domain"/>
    <property type="match status" value="1"/>
</dbReference>
<dbReference type="OrthoDB" id="6347013at2759"/>
<dbReference type="PANTHER" id="PTHR10824:SF4">
    <property type="entry name" value="ACYL-COENZYME A THIOESTERASE 1-LIKE"/>
    <property type="match status" value="1"/>
</dbReference>
<evidence type="ECO:0000256" key="2">
    <source>
        <dbReference type="PIRSR" id="PIRSR016521-1"/>
    </source>
</evidence>
<sequence>MFRTLLCLKGFVRPLSGTMSSVKHFSSRPSLAQANLLLSKTSSISSPSRTDEEHADIRVTPSPCLMDEAVSVVISGLDSNEVYTLHSSITDCKGVPFAAVAHYRSNNSGVIDLKNTPALGGHYTGVFPMAPFVCILPMSTKLKDPRMSMHDITSPLKYNLSVFEGAYGYHLLVKGAEFLGLEPVCETVHERRLMGDGCQRIPVRHGRVRGALHLPPGDGPFPGVVDMFGSAGGLMEHRASLLAARGVATLALAFFDYDDLPQTLDSLDLEYFIEAVDYLYSHDKVSKEGVGVIGTSKGGDIALDLAMVSPKVKVIVPINGSCYSIQASMNLGGKPIRPPLPFTIEEGQIQRDLRLNLSRIFDGKNCPESIVPVEKVPCHMLWIVSEDDQNWTSEKFADIAYQRYAQHNPHTLEKFQVLKYPGAGHLVEPPYVPFCEMSYHRVVTSSMIWGGNALDHTHAQVHSWDAMLKLFRDKLMPSPSKL</sequence>
<dbReference type="InterPro" id="IPR042490">
    <property type="entry name" value="Thio_Ohase/BAAT_N"/>
</dbReference>
<reference evidence="6 7" key="1">
    <citation type="submission" date="2025-04" db="UniProtKB">
        <authorList>
            <consortium name="RefSeq"/>
        </authorList>
    </citation>
    <scope>IDENTIFICATION</scope>
    <source>
        <tissue evidence="6 7">Whole organism</tissue>
    </source>
</reference>
<evidence type="ECO:0000256" key="1">
    <source>
        <dbReference type="ARBA" id="ARBA00006538"/>
    </source>
</evidence>
<dbReference type="GO" id="GO:0006637">
    <property type="term" value="P:acyl-CoA metabolic process"/>
    <property type="evidence" value="ECO:0007669"/>
    <property type="project" value="InterPro"/>
</dbReference>
<dbReference type="RefSeq" id="XP_018015205.1">
    <property type="nucleotide sequence ID" value="XM_018159716.2"/>
</dbReference>
<dbReference type="Pfam" id="PF08840">
    <property type="entry name" value="BAAT_C"/>
    <property type="match status" value="1"/>
</dbReference>
<dbReference type="SUPFAM" id="SSF53474">
    <property type="entry name" value="alpha/beta-Hydrolases"/>
    <property type="match status" value="1"/>
</dbReference>
<dbReference type="InterPro" id="IPR029058">
    <property type="entry name" value="AB_hydrolase_fold"/>
</dbReference>
<feature type="active site" description="Charge relay system" evidence="2">
    <location>
        <position position="296"/>
    </location>
</feature>
<dbReference type="Gene3D" id="3.40.50.1820">
    <property type="entry name" value="alpha/beta hydrolase"/>
    <property type="match status" value="1"/>
</dbReference>
<evidence type="ECO:0000259" key="3">
    <source>
        <dbReference type="Pfam" id="PF04775"/>
    </source>
</evidence>
<accession>A0A8B7NNE9</accession>
<dbReference type="Proteomes" id="UP000694843">
    <property type="component" value="Unplaced"/>
</dbReference>
<dbReference type="GeneID" id="108672088"/>
<evidence type="ECO:0000313" key="5">
    <source>
        <dbReference type="Proteomes" id="UP000694843"/>
    </source>
</evidence>
<dbReference type="RefSeq" id="XP_047740062.1">
    <property type="nucleotide sequence ID" value="XM_047884106.1"/>
</dbReference>
<dbReference type="PIRSF" id="PIRSF016521">
    <property type="entry name" value="Acyl-CoA_hydro"/>
    <property type="match status" value="1"/>
</dbReference>
<dbReference type="KEGG" id="hazt:108672088"/>
<keyword evidence="5" id="KW-1185">Reference proteome</keyword>
<organism evidence="5 6">
    <name type="scientific">Hyalella azteca</name>
    <name type="common">Amphipod</name>
    <dbReference type="NCBI Taxonomy" id="294128"/>
    <lineage>
        <taxon>Eukaryota</taxon>
        <taxon>Metazoa</taxon>
        <taxon>Ecdysozoa</taxon>
        <taxon>Arthropoda</taxon>
        <taxon>Crustacea</taxon>
        <taxon>Multicrustacea</taxon>
        <taxon>Malacostraca</taxon>
        <taxon>Eumalacostraca</taxon>
        <taxon>Peracarida</taxon>
        <taxon>Amphipoda</taxon>
        <taxon>Senticaudata</taxon>
        <taxon>Talitrida</taxon>
        <taxon>Talitroidea</taxon>
        <taxon>Hyalellidae</taxon>
        <taxon>Hyalella</taxon>
    </lineage>
</organism>